<dbReference type="FunFam" id="3.30.70.2510:FF:000001">
    <property type="entry name" value="tRNA pseudouridine synthase Pus10"/>
    <property type="match status" value="1"/>
</dbReference>
<dbReference type="Gene3D" id="3.30.70.3190">
    <property type="match status" value="1"/>
</dbReference>
<dbReference type="Proteomes" id="UP000249782">
    <property type="component" value="Unassembled WGS sequence"/>
</dbReference>
<dbReference type="OrthoDB" id="10348at2157"/>
<dbReference type="InterPro" id="IPR039894">
    <property type="entry name" value="Pus10-like"/>
</dbReference>
<dbReference type="EC" id="5.4.99.25" evidence="5"/>
<dbReference type="EMBL" id="QLOE01000002">
    <property type="protein sequence ID" value="RAO79671.1"/>
    <property type="molecule type" value="Genomic_DNA"/>
</dbReference>
<keyword evidence="4 5" id="KW-0413">Isomerase</keyword>
<evidence type="ECO:0000256" key="5">
    <source>
        <dbReference type="HAMAP-Rule" id="MF_01893"/>
    </source>
</evidence>
<reference evidence="7 8" key="1">
    <citation type="submission" date="2018-06" db="EMBL/GenBank/DDBJ databases">
        <title>Draft genome sequence of hyperthermophilic methanogen Methanothermobacter tenebrarum sp. MCM-B 1447.</title>
        <authorList>
            <person name="Pore S.D."/>
            <person name="Dagar S."/>
            <person name="Dhakephalkar P.K."/>
        </authorList>
    </citation>
    <scope>NUCLEOTIDE SEQUENCE [LARGE SCALE GENOMIC DNA]</scope>
    <source>
        <strain evidence="7 8">MCM B 1447</strain>
    </source>
</reference>
<accession>A0A328PEI5</accession>
<comment type="caution">
    <text evidence="7">The sequence shown here is derived from an EMBL/GenBank/DDBJ whole genome shotgun (WGS) entry which is preliminary data.</text>
</comment>
<evidence type="ECO:0000256" key="3">
    <source>
        <dbReference type="ARBA" id="ARBA00022884"/>
    </source>
</evidence>
<dbReference type="AlphaFoldDB" id="A0A328PEI5"/>
<feature type="active site" description="Nucleophile" evidence="5">
    <location>
        <position position="230"/>
    </location>
</feature>
<evidence type="ECO:0000256" key="1">
    <source>
        <dbReference type="ARBA" id="ARBA00009652"/>
    </source>
</evidence>
<dbReference type="SUPFAM" id="SSF143437">
    <property type="entry name" value="THUMP domain-like"/>
    <property type="match status" value="1"/>
</dbReference>
<dbReference type="SUPFAM" id="SSF55120">
    <property type="entry name" value="Pseudouridine synthase"/>
    <property type="match status" value="1"/>
</dbReference>
<comment type="catalytic activity">
    <reaction evidence="5">
        <text>uridine(54) in tRNA = pseudouridine(54) in tRNA</text>
        <dbReference type="Rhea" id="RHEA:57876"/>
        <dbReference type="Rhea" id="RHEA-COMP:10193"/>
        <dbReference type="Rhea" id="RHEA-COMP:14141"/>
        <dbReference type="ChEBI" id="CHEBI:65314"/>
        <dbReference type="ChEBI" id="CHEBI:65315"/>
    </reaction>
</comment>
<dbReference type="PANTHER" id="PTHR21568">
    <property type="entry name" value="TRNA PSEUDOURIDINE SYNTHASE PUS10"/>
    <property type="match status" value="1"/>
</dbReference>
<dbReference type="NCBIfam" id="TIGR01213">
    <property type="entry name" value="pseudo_Pus10arc"/>
    <property type="match status" value="1"/>
</dbReference>
<dbReference type="InterPro" id="IPR005912">
    <property type="entry name" value="Pus10"/>
</dbReference>
<dbReference type="InterPro" id="IPR048741">
    <property type="entry name" value="Pus10-like_C"/>
</dbReference>
<evidence type="ECO:0000313" key="7">
    <source>
        <dbReference type="EMBL" id="RAO79671.1"/>
    </source>
</evidence>
<evidence type="ECO:0000256" key="2">
    <source>
        <dbReference type="ARBA" id="ARBA00022694"/>
    </source>
</evidence>
<evidence type="ECO:0000313" key="8">
    <source>
        <dbReference type="Proteomes" id="UP000249782"/>
    </source>
</evidence>
<dbReference type="Pfam" id="PF21238">
    <property type="entry name" value="Pus10_C"/>
    <property type="match status" value="1"/>
</dbReference>
<dbReference type="Gene3D" id="3.30.70.2510">
    <property type="match status" value="1"/>
</dbReference>
<dbReference type="RefSeq" id="WP_112093502.1">
    <property type="nucleotide sequence ID" value="NZ_QLOE01000002.1"/>
</dbReference>
<proteinExistence type="inferred from homology"/>
<feature type="domain" description="THUMP" evidence="6">
    <location>
        <begin position="41"/>
        <end position="161"/>
    </location>
</feature>
<keyword evidence="3 5" id="KW-0694">RNA-binding</keyword>
<name>A0A328PEI5_9EURY</name>
<gene>
    <name evidence="5" type="primary">pus10</name>
    <name evidence="7" type="ORF">DPC56_02610</name>
</gene>
<keyword evidence="2 5" id="KW-0819">tRNA processing</keyword>
<evidence type="ECO:0000256" key="4">
    <source>
        <dbReference type="ARBA" id="ARBA00023235"/>
    </source>
</evidence>
<dbReference type="Pfam" id="PF22023">
    <property type="entry name" value="Pus10_THUMP_arc"/>
    <property type="match status" value="1"/>
</dbReference>
<dbReference type="HAMAP" id="MF_01893">
    <property type="entry name" value="Pus10_arch"/>
    <property type="match status" value="1"/>
</dbReference>
<organism evidence="7 8">
    <name type="scientific">Methanothermobacter tenebrarum</name>
    <dbReference type="NCBI Taxonomy" id="680118"/>
    <lineage>
        <taxon>Archaea</taxon>
        <taxon>Methanobacteriati</taxon>
        <taxon>Methanobacteriota</taxon>
        <taxon>Methanomada group</taxon>
        <taxon>Methanobacteria</taxon>
        <taxon>Methanobacteriales</taxon>
        <taxon>Methanobacteriaceae</taxon>
        <taxon>Methanothermobacter</taxon>
    </lineage>
</organism>
<dbReference type="GO" id="GO:0000049">
    <property type="term" value="F:tRNA binding"/>
    <property type="evidence" value="ECO:0007669"/>
    <property type="project" value="InterPro"/>
</dbReference>
<dbReference type="PROSITE" id="PS51165">
    <property type="entry name" value="THUMP"/>
    <property type="match status" value="1"/>
</dbReference>
<protein>
    <recommendedName>
        <fullName evidence="5">tRNA pseudouridine synthase Pus10</fullName>
        <ecNumber evidence="5">5.4.99.25</ecNumber>
    </recommendedName>
    <alternativeName>
        <fullName evidence="5">tRNA pseudouridine 54/55 synthase</fullName>
        <shortName evidence="5">Psi54/55 synthase</shortName>
    </alternativeName>
</protein>
<comment type="similarity">
    <text evidence="1 5">Belongs to the pseudouridine synthase Pus10 family.</text>
</comment>
<feature type="binding site" evidence="5">
    <location>
        <position position="365"/>
    </location>
    <ligand>
        <name>substrate</name>
    </ligand>
</feature>
<evidence type="ECO:0000259" key="6">
    <source>
        <dbReference type="PROSITE" id="PS51165"/>
    </source>
</evidence>
<dbReference type="InterPro" id="IPR020103">
    <property type="entry name" value="PsdUridine_synth_cat_dom_sf"/>
</dbReference>
<dbReference type="InterPro" id="IPR004114">
    <property type="entry name" value="THUMP_dom"/>
</dbReference>
<feature type="binding site" evidence="5">
    <location>
        <position position="296"/>
    </location>
    <ligand>
        <name>substrate</name>
    </ligand>
</feature>
<dbReference type="InterPro" id="IPR055174">
    <property type="entry name" value="Pus10_THUMP_arc"/>
</dbReference>
<sequence>METEKRLEKLLDITDGSICPNCLGRKFSDILPGPGNVKRAESLIETFKLKKSTVECKICKGILEDLEKTADYVEEKIKKLNLEFSTILVGSRLPENLLSADEKINEILNIEVESIKKEINRELGKILKKRFNCGVDFENPDIVVKVDFRKSKPRVWIQINPLFIEGRYRKLVRGIPQTKWPCRECKGRGCPRCNFTGKMYPTSVEELVAEPALKATQGSRSKFHGAGREDVDVRMLGRGRPFVLEIKEPKIRKINLKKISDEINKSAKGKIQVLDLKFSNRNRKVEIKTSSSYKIYKAKVKLKDKIEPSALEKLKSLNLIKQRTPKRVAHRRADKIRKRRVIDIRWNIIDSRTFEVILKTEGGLYIKELISGDDGRTKPSVSEILNTSAECIELDVLEVG</sequence>
<dbReference type="PANTHER" id="PTHR21568:SF0">
    <property type="entry name" value="TRNA PSEUDOURIDINE SYNTHASE PUS10"/>
    <property type="match status" value="1"/>
</dbReference>
<dbReference type="GO" id="GO:0031119">
    <property type="term" value="P:tRNA pseudouridine synthesis"/>
    <property type="evidence" value="ECO:0007669"/>
    <property type="project" value="UniProtKB-UniRule"/>
</dbReference>
<keyword evidence="8" id="KW-1185">Reference proteome</keyword>
<comment type="function">
    <text evidence="5">Responsible for synthesis of pseudouridine from uracil-54 and uracil-55 in the psi GC loop of transfer RNAs.</text>
</comment>
<comment type="catalytic activity">
    <reaction evidence="5">
        <text>uridine(55) in tRNA = pseudouridine(55) in tRNA</text>
        <dbReference type="Rhea" id="RHEA:42532"/>
        <dbReference type="Rhea" id="RHEA-COMP:10101"/>
        <dbReference type="Rhea" id="RHEA-COMP:10102"/>
        <dbReference type="ChEBI" id="CHEBI:65314"/>
        <dbReference type="ChEBI" id="CHEBI:65315"/>
        <dbReference type="EC" id="5.4.99.25"/>
    </reaction>
</comment>
<dbReference type="GO" id="GO:0160148">
    <property type="term" value="F:tRNA pseudouridine(55) synthase activity"/>
    <property type="evidence" value="ECO:0007669"/>
    <property type="project" value="UniProtKB-EC"/>
</dbReference>